<accession>A0ABD4TL19</accession>
<dbReference type="EMBL" id="VOTZ01000007">
    <property type="protein sequence ID" value="MCQ1538237.1"/>
    <property type="molecule type" value="Genomic_DNA"/>
</dbReference>
<name>A0ABD4TL19_9EURY</name>
<gene>
    <name evidence="1" type="primary">brxD</name>
    <name evidence="1" type="ORF">FTO68_04435</name>
</gene>
<dbReference type="Pfam" id="PF10923">
    <property type="entry name" value="BrxC_BrxD"/>
    <property type="match status" value="1"/>
</dbReference>
<evidence type="ECO:0000313" key="1">
    <source>
        <dbReference type="EMBL" id="MCQ1538237.1"/>
    </source>
</evidence>
<protein>
    <submittedName>
        <fullName evidence="1">BREX system ATP-binding protein BrxD</fullName>
    </submittedName>
</protein>
<keyword evidence="1" id="KW-0067">ATP-binding</keyword>
<comment type="caution">
    <text evidence="1">The sequence shown here is derived from an EMBL/GenBank/DDBJ whole genome shotgun (WGS) entry which is preliminary data.</text>
</comment>
<dbReference type="Proteomes" id="UP001524383">
    <property type="component" value="Unassembled WGS sequence"/>
</dbReference>
<reference evidence="1 2" key="1">
    <citation type="submission" date="2019-08" db="EMBL/GenBank/DDBJ databases">
        <authorList>
            <person name="Chen S.-C."/>
            <person name="Lai M.-C."/>
            <person name="You Y.-T."/>
        </authorList>
    </citation>
    <scope>NUCLEOTIDE SEQUENCE [LARGE SCALE GENOMIC DNA]</scope>
    <source>
        <strain evidence="1 2">P2F9704a</strain>
    </source>
</reference>
<dbReference type="GO" id="GO:0005524">
    <property type="term" value="F:ATP binding"/>
    <property type="evidence" value="ECO:0007669"/>
    <property type="project" value="UniProtKB-KW"/>
</dbReference>
<keyword evidence="1" id="KW-0547">Nucleotide-binding</keyword>
<dbReference type="NCBIfam" id="NF033438">
    <property type="entry name" value="BREX_BrxD"/>
    <property type="match status" value="1"/>
</dbReference>
<sequence>MGRYMPGSLDNTQNDRKLQSIGIINALRRGTVPADGLERLAVGIANEERVIADQLQYVAAGRSDLKFVRGDFGSGKTFLICRALEIARNSGFATAHVVISPDTPLHKLAALYRAIAQNLRTETGEAAVKSIIDTWIYRIEERLIESVGEEDEERLAAAATREIEASLLRISEENSGLAAAVRTYYLANNRGDFAIAQAALGWISGEETVGRSFKSEAGLKGAVDEGSTLPFLRGLIRIIVQAGYRGLAIAFDEAETTQSSSRPLREKGYVNLRRIIDTVDRNEMPYSFLLFTGTPSFFEGPKGIRSLPPLYDRLQVMEDDGFANPLQTQIVLSRFDEKRLFEVASRVVEIYGEAYAEVDPERVNLRFIRAMIDRITLRFGGRIDVIPRIFLREFVDILDKCTLHATYDPIEKYRFEGAGMPELKEEERAVMEVEW</sequence>
<organism evidence="1 2">
    <name type="scientific">Methanocalculus taiwanensis</name>
    <dbReference type="NCBI Taxonomy" id="106207"/>
    <lineage>
        <taxon>Archaea</taxon>
        <taxon>Methanobacteriati</taxon>
        <taxon>Methanobacteriota</taxon>
        <taxon>Stenosarchaea group</taxon>
        <taxon>Methanomicrobia</taxon>
        <taxon>Methanomicrobiales</taxon>
        <taxon>Methanocalculaceae</taxon>
        <taxon>Methanocalculus</taxon>
    </lineage>
</organism>
<keyword evidence="2" id="KW-1185">Reference proteome</keyword>
<dbReference type="AlphaFoldDB" id="A0ABD4TL19"/>
<proteinExistence type="predicted"/>
<evidence type="ECO:0000313" key="2">
    <source>
        <dbReference type="Proteomes" id="UP001524383"/>
    </source>
</evidence>
<dbReference type="InterPro" id="IPR021228">
    <property type="entry name" value="BrxD"/>
</dbReference>